<dbReference type="AlphaFoldDB" id="A0A0K2SLG7"/>
<keyword evidence="2" id="KW-1185">Reference proteome</keyword>
<dbReference type="NCBIfam" id="TIGR02677">
    <property type="entry name" value="TIGR02677 family protein"/>
    <property type="match status" value="1"/>
</dbReference>
<dbReference type="Pfam" id="PF09660">
    <property type="entry name" value="DUF2397"/>
    <property type="match status" value="1"/>
</dbReference>
<dbReference type="InterPro" id="IPR013493">
    <property type="entry name" value="CHP02677"/>
</dbReference>
<organism evidence="1 2">
    <name type="scientific">Limnochorda pilosa</name>
    <dbReference type="NCBI Taxonomy" id="1555112"/>
    <lineage>
        <taxon>Bacteria</taxon>
        <taxon>Bacillati</taxon>
        <taxon>Bacillota</taxon>
        <taxon>Limnochordia</taxon>
        <taxon>Limnochordales</taxon>
        <taxon>Limnochordaceae</taxon>
        <taxon>Limnochorda</taxon>
    </lineage>
</organism>
<evidence type="ECO:0000313" key="2">
    <source>
        <dbReference type="Proteomes" id="UP000065807"/>
    </source>
</evidence>
<dbReference type="STRING" id="1555112.LIP_2109"/>
<reference evidence="2" key="2">
    <citation type="journal article" date="2016" name="Int. J. Syst. Evol. Microbiol.">
        <title>Complete genome sequence and cell structure of Limnochorda pilosa, a Gram-negative spore-former within the phylum Firmicutes.</title>
        <authorList>
            <person name="Watanabe M."/>
            <person name="Kojima H."/>
            <person name="Fukui M."/>
        </authorList>
    </citation>
    <scope>NUCLEOTIDE SEQUENCE [LARGE SCALE GENOMIC DNA]</scope>
    <source>
        <strain evidence="2">HC45</strain>
    </source>
</reference>
<accession>A0A0K2SLG7</accession>
<proteinExistence type="predicted"/>
<sequence>MLVSLNLRRLQRRFPEASYLVAVNVERYRPIMRLFYLRHMEHQYALDLHDVWAEIQAAVDPAYTEEQCEQDLAQLVEWGSLTGAQDRSRATTIQEFMRRHLKYSITPYGIALERLLSELEQEGRGTGSLNVDLLDQVLEGIDRLDRLLSQLPDRLEDGEERGLGPIYQAWDRTFTAYDENGKQASDYLAQLARNGEGDDVTDVEGFLAYKEVLKEYLASYVLHLMDVGDRVAAVLHRWQSDGLGEKLVEACARYEAHHLPMADGRLPALESCREGHAAEWRVFRSWFQPGGGLEELRRRTNEAVESVVRRVQRLTDRPAGLSRRRQLEELAVAFAACRTPGEAHRLAGARLGLMQPRHVSGEAQVFAMRPDDSPWRQRAYRVELLPVARGRRRRHEGAVPVRDRSQEEAEILRQVMEEQKLEESVWDRLFAAGELDLGALALDDVDLRDRLLALLGACLASPDRSALAPDGSTVRLLPPRRPAVGWLSAPDGSLALPAFRMVRRKEGERALVPGAGSAAALH</sequence>
<protein>
    <recommendedName>
        <fullName evidence="3">TIGR02677 family protein</fullName>
    </recommendedName>
</protein>
<reference evidence="2" key="1">
    <citation type="submission" date="2015-07" db="EMBL/GenBank/DDBJ databases">
        <title>Complete genome sequence and phylogenetic analysis of Limnochorda pilosa.</title>
        <authorList>
            <person name="Watanabe M."/>
            <person name="Kojima H."/>
            <person name="Fukui M."/>
        </authorList>
    </citation>
    <scope>NUCLEOTIDE SEQUENCE [LARGE SCALE GENOMIC DNA]</scope>
    <source>
        <strain evidence="2">HC45</strain>
    </source>
</reference>
<gene>
    <name evidence="1" type="ORF">LIP_2109</name>
</gene>
<evidence type="ECO:0008006" key="3">
    <source>
        <dbReference type="Google" id="ProtNLM"/>
    </source>
</evidence>
<dbReference type="EMBL" id="AP014924">
    <property type="protein sequence ID" value="BAS27950.1"/>
    <property type="molecule type" value="Genomic_DNA"/>
</dbReference>
<name>A0A0K2SLG7_LIMPI</name>
<dbReference type="Proteomes" id="UP000065807">
    <property type="component" value="Chromosome"/>
</dbReference>
<dbReference type="KEGG" id="lpil:LIP_2109"/>
<evidence type="ECO:0000313" key="1">
    <source>
        <dbReference type="EMBL" id="BAS27950.1"/>
    </source>
</evidence>